<evidence type="ECO:0000313" key="2">
    <source>
        <dbReference type="Proteomes" id="UP000177718"/>
    </source>
</evidence>
<reference evidence="1 2" key="1">
    <citation type="journal article" date="2016" name="Nat. Commun.">
        <title>Thousands of microbial genomes shed light on interconnected biogeochemical processes in an aquifer system.</title>
        <authorList>
            <person name="Anantharaman K."/>
            <person name="Brown C.T."/>
            <person name="Hug L.A."/>
            <person name="Sharon I."/>
            <person name="Castelle C.J."/>
            <person name="Probst A.J."/>
            <person name="Thomas B.C."/>
            <person name="Singh A."/>
            <person name="Wilkins M.J."/>
            <person name="Karaoz U."/>
            <person name="Brodie E.L."/>
            <person name="Williams K.H."/>
            <person name="Hubbard S.S."/>
            <person name="Banfield J.F."/>
        </authorList>
    </citation>
    <scope>NUCLEOTIDE SEQUENCE [LARGE SCALE GENOMIC DNA]</scope>
</reference>
<dbReference type="Proteomes" id="UP000177718">
    <property type="component" value="Unassembled WGS sequence"/>
</dbReference>
<sequence>MATVTPAGPGSEAVSVSEPEALTADTIVLVVVIITEILLASPAKSGLHLGRRLEVALPQSTGRTVQIVSNLLPLMATVTPTGTGLGTLVQELGALLAGIRALVVGDIQEPHQLSPAYQVLRLTQVAPQVPHQLVHVRPLRPGAITPAV</sequence>
<organism evidence="1 2">
    <name type="scientific">Candidatus Woykebacteria bacterium RIFCSPLOWO2_01_FULL_43_14</name>
    <dbReference type="NCBI Taxonomy" id="1802605"/>
    <lineage>
        <taxon>Bacteria</taxon>
        <taxon>Candidatus Woykeibacteriota</taxon>
    </lineage>
</organism>
<dbReference type="EMBL" id="MHDB01000034">
    <property type="protein sequence ID" value="OGY31316.1"/>
    <property type="molecule type" value="Genomic_DNA"/>
</dbReference>
<gene>
    <name evidence="1" type="ORF">A3A61_02910</name>
</gene>
<proteinExistence type="predicted"/>
<comment type="caution">
    <text evidence="1">The sequence shown here is derived from an EMBL/GenBank/DDBJ whole genome shotgun (WGS) entry which is preliminary data.</text>
</comment>
<name>A0A1G1WU97_9BACT</name>
<dbReference type="AlphaFoldDB" id="A0A1G1WU97"/>
<accession>A0A1G1WU97</accession>
<protein>
    <submittedName>
        <fullName evidence="1">Uncharacterized protein</fullName>
    </submittedName>
</protein>
<evidence type="ECO:0000313" key="1">
    <source>
        <dbReference type="EMBL" id="OGY31316.1"/>
    </source>
</evidence>